<keyword evidence="3" id="KW-1133">Transmembrane helix</keyword>
<keyword evidence="3" id="KW-0472">Membrane</keyword>
<feature type="repeat" description="PPR" evidence="2">
    <location>
        <begin position="263"/>
        <end position="297"/>
    </location>
</feature>
<evidence type="ECO:0000313" key="5">
    <source>
        <dbReference type="Proteomes" id="UP000288805"/>
    </source>
</evidence>
<dbReference type="EMBL" id="QGNW01000052">
    <property type="protein sequence ID" value="RVX06318.1"/>
    <property type="molecule type" value="Genomic_DNA"/>
</dbReference>
<feature type="repeat" description="PPR" evidence="2">
    <location>
        <begin position="228"/>
        <end position="262"/>
    </location>
</feature>
<feature type="repeat" description="PPR" evidence="2">
    <location>
        <begin position="403"/>
        <end position="437"/>
    </location>
</feature>
<dbReference type="Pfam" id="PF13041">
    <property type="entry name" value="PPR_2"/>
    <property type="match status" value="4"/>
</dbReference>
<accession>A0A438JBJ4</accession>
<feature type="repeat" description="PPR" evidence="2">
    <location>
        <begin position="670"/>
        <end position="704"/>
    </location>
</feature>
<feature type="repeat" description="PPR" evidence="2">
    <location>
        <begin position="298"/>
        <end position="332"/>
    </location>
</feature>
<dbReference type="Pfam" id="PF12854">
    <property type="entry name" value="PPR_1"/>
    <property type="match status" value="1"/>
</dbReference>
<reference evidence="4 5" key="1">
    <citation type="journal article" date="2018" name="PLoS Genet.">
        <title>Population sequencing reveals clonal diversity and ancestral inbreeding in the grapevine cultivar Chardonnay.</title>
        <authorList>
            <person name="Roach M.J."/>
            <person name="Johnson D.L."/>
            <person name="Bohlmann J."/>
            <person name="van Vuuren H.J."/>
            <person name="Jones S.J."/>
            <person name="Pretorius I.S."/>
            <person name="Schmidt S.A."/>
            <person name="Borneman A.R."/>
        </authorList>
    </citation>
    <scope>NUCLEOTIDE SEQUENCE [LARGE SCALE GENOMIC DNA]</scope>
    <source>
        <strain evidence="5">cv. Chardonnay</strain>
        <tissue evidence="4">Leaf</tissue>
    </source>
</reference>
<feature type="repeat" description="PPR" evidence="2">
    <location>
        <begin position="525"/>
        <end position="559"/>
    </location>
</feature>
<dbReference type="PANTHER" id="PTHR45613">
    <property type="entry name" value="PENTATRICOPEPTIDE REPEAT-CONTAINING PROTEIN"/>
    <property type="match status" value="1"/>
</dbReference>
<dbReference type="NCBIfam" id="TIGR00756">
    <property type="entry name" value="PPR"/>
    <property type="match status" value="10"/>
</dbReference>
<dbReference type="AlphaFoldDB" id="A0A438JBJ4"/>
<dbReference type="Pfam" id="PF01535">
    <property type="entry name" value="PPR"/>
    <property type="match status" value="3"/>
</dbReference>
<dbReference type="InterPro" id="IPR002885">
    <property type="entry name" value="PPR_rpt"/>
</dbReference>
<feature type="repeat" description="PPR" evidence="2">
    <location>
        <begin position="368"/>
        <end position="402"/>
    </location>
</feature>
<keyword evidence="1" id="KW-0677">Repeat</keyword>
<feature type="repeat" description="PPR" evidence="2">
    <location>
        <begin position="490"/>
        <end position="524"/>
    </location>
</feature>
<dbReference type="Proteomes" id="UP000288805">
    <property type="component" value="Unassembled WGS sequence"/>
</dbReference>
<comment type="caution">
    <text evidence="4">The sequence shown here is derived from an EMBL/GenBank/DDBJ whole genome shotgun (WGS) entry which is preliminary data.</text>
</comment>
<proteinExistence type="predicted"/>
<dbReference type="InterPro" id="IPR011990">
    <property type="entry name" value="TPR-like_helical_dom_sf"/>
</dbReference>
<name>A0A438JBJ4_VITVI</name>
<feature type="repeat" description="PPR" evidence="2">
    <location>
        <begin position="635"/>
        <end position="669"/>
    </location>
</feature>
<evidence type="ECO:0000256" key="3">
    <source>
        <dbReference type="SAM" id="Phobius"/>
    </source>
</evidence>
<organism evidence="4 5">
    <name type="scientific">Vitis vinifera</name>
    <name type="common">Grape</name>
    <dbReference type="NCBI Taxonomy" id="29760"/>
    <lineage>
        <taxon>Eukaryota</taxon>
        <taxon>Viridiplantae</taxon>
        <taxon>Streptophyta</taxon>
        <taxon>Embryophyta</taxon>
        <taxon>Tracheophyta</taxon>
        <taxon>Spermatophyta</taxon>
        <taxon>Magnoliopsida</taxon>
        <taxon>eudicotyledons</taxon>
        <taxon>Gunneridae</taxon>
        <taxon>Pentapetalae</taxon>
        <taxon>rosids</taxon>
        <taxon>Vitales</taxon>
        <taxon>Vitaceae</taxon>
        <taxon>Viteae</taxon>
        <taxon>Vitis</taxon>
    </lineage>
</organism>
<gene>
    <name evidence="4" type="primary">VvCHDp000646_1</name>
    <name evidence="4" type="ORF">CK203_027525</name>
</gene>
<protein>
    <submittedName>
        <fullName evidence="4">Putative pentatricopeptide repeat-containing protein</fullName>
    </submittedName>
</protein>
<dbReference type="PANTHER" id="PTHR45613:SF207">
    <property type="entry name" value="OS08G0300700 PROTEIN"/>
    <property type="match status" value="1"/>
</dbReference>
<evidence type="ECO:0000256" key="1">
    <source>
        <dbReference type="ARBA" id="ARBA00022737"/>
    </source>
</evidence>
<sequence>MLNHIYPWRSLLRKSLNLSPITSLVFTKHSVSAAKLHDESADASIPNDAVRQILIGLRSFGASKFLWGHHFQTLASVLNTHQVDQILLSLRVDNSDSALFLFDLLRNEYGFRHSRVSWFIVSHVVARKGQSKELRRVLNQMVEEEGSGSAPSLCELLCNSFRDWDLNNVVWDMLACAYSRAEMVHDALFVLAKMKVLNLQVSIATYTSRLQDAVTFLRETGGEEFGPSVVSFNALMSGFCKMGSVDVAKSFFCMMIKYGLLPDVYSYNILLHGLCVAGSMEEALEFTNDMENHGVEPDIVTYNILANGFRILGLISGAWKVVQRMLLNGLNPDLVTYTILICGHCQMGNIEESFKLKEKMLSQGLKLSIVTYTVLLSSLCKSGRIDEAVILLHEMEVIGLKPDLLTYSVLIHGLCKRGAVEEAIELYEEMCSKRITPNSFVCSAIISEEIILYNIMIDGYAKLGNIGEAGKLAEAVKLLDTIKVHGLVPTSVTYTTLMNGYCEEGDMHSMFDMLHEMEAKAIKPTQITYTVVVKGLCKEGRLHESVQLLKYIYTIKCYSIVFSLVLLHIMFLLMAFGVYGNLKDADRLLVTLQDQSIRLTKVAYTTIIKAHCAKGDVQNALVFFHQMVERGFEVSIRDYSAVINRLCKRNLITDAKFFFCMMLTHGIPPDQDICLVMLNAFHRSGDPNSVFEIFAMMIKCGLLPV</sequence>
<dbReference type="PROSITE" id="PS51375">
    <property type="entry name" value="PPR"/>
    <property type="match status" value="11"/>
</dbReference>
<dbReference type="Gene3D" id="1.25.40.10">
    <property type="entry name" value="Tetratricopeptide repeat domain"/>
    <property type="match status" value="5"/>
</dbReference>
<feature type="repeat" description="PPR" evidence="2">
    <location>
        <begin position="333"/>
        <end position="367"/>
    </location>
</feature>
<feature type="repeat" description="PPR" evidence="2">
    <location>
        <begin position="600"/>
        <end position="634"/>
    </location>
</feature>
<feature type="transmembrane region" description="Helical" evidence="3">
    <location>
        <begin position="558"/>
        <end position="579"/>
    </location>
</feature>
<evidence type="ECO:0000313" key="4">
    <source>
        <dbReference type="EMBL" id="RVX06318.1"/>
    </source>
</evidence>
<evidence type="ECO:0000256" key="2">
    <source>
        <dbReference type="PROSITE-ProRule" id="PRU00708"/>
    </source>
</evidence>
<keyword evidence="3" id="KW-0812">Transmembrane</keyword>